<dbReference type="SMART" id="SM00343">
    <property type="entry name" value="ZnF_C2HC"/>
    <property type="match status" value="2"/>
</dbReference>
<feature type="domain" description="CCHC-type" evidence="3">
    <location>
        <begin position="148"/>
        <end position="163"/>
    </location>
</feature>
<feature type="compositionally biased region" description="Low complexity" evidence="2">
    <location>
        <begin position="190"/>
        <end position="200"/>
    </location>
</feature>
<dbReference type="PANTHER" id="PTHR34222:SF100">
    <property type="entry name" value="CCHC-TYPE DOMAIN-CONTAINING PROTEIN"/>
    <property type="match status" value="1"/>
</dbReference>
<dbReference type="GO" id="GO:0008270">
    <property type="term" value="F:zinc ion binding"/>
    <property type="evidence" value="ECO:0007669"/>
    <property type="project" value="UniProtKB-KW"/>
</dbReference>
<dbReference type="GO" id="GO:0003676">
    <property type="term" value="F:nucleic acid binding"/>
    <property type="evidence" value="ECO:0007669"/>
    <property type="project" value="InterPro"/>
</dbReference>
<evidence type="ECO:0000313" key="5">
    <source>
        <dbReference type="Proteomes" id="UP001497516"/>
    </source>
</evidence>
<dbReference type="AlphaFoldDB" id="A0AAV2D7I1"/>
<accession>A0AAV2D7I1</accession>
<name>A0AAV2D7I1_9ROSI</name>
<evidence type="ECO:0000256" key="2">
    <source>
        <dbReference type="SAM" id="MobiDB-lite"/>
    </source>
</evidence>
<dbReference type="InterPro" id="IPR001878">
    <property type="entry name" value="Znf_CCHC"/>
</dbReference>
<protein>
    <recommendedName>
        <fullName evidence="3">CCHC-type domain-containing protein</fullName>
    </recommendedName>
</protein>
<proteinExistence type="predicted"/>
<keyword evidence="1" id="KW-0862">Zinc</keyword>
<reference evidence="4 5" key="1">
    <citation type="submission" date="2024-04" db="EMBL/GenBank/DDBJ databases">
        <authorList>
            <person name="Fracassetti M."/>
        </authorList>
    </citation>
    <scope>NUCLEOTIDE SEQUENCE [LARGE SCALE GENOMIC DNA]</scope>
</reference>
<sequence length="386" mass="41937">MWEHLAKLYSKANASRKFDVEHDLAQLKQGELSISSYYQDAVTLWTEQDRILASLSSSPPTPDAINERASTRVMRFLMNLRPEFEGIRASLLHREVSAVEDVLAELLREETRLKSQAKLDIHSNGPGLAFAVGGRPQFHRPAKGDVICYHCKAPGHIQFHCPKRNTCNYCKLEGHLIAACPTLAQRSRSRSAGSRTRSSRPAVGGAYAAVNEGSTSRGSSGASMTPEEVRRLVQDALKEALPSAFATGKPSSCFPSWHVDSAAYNHMTSSTSVFRNLDKSAPGIALQAADGNRMEVQGVGHVVQPRISLPNTLYVPQLVPSLVSVGQLADDGCRIIFDAAGCFVQDTRTGKELGRGSKKGRTYMLDHLDVQAGGGQVQDRSVGDPL</sequence>
<dbReference type="EMBL" id="OZ034815">
    <property type="protein sequence ID" value="CAL1369387.1"/>
    <property type="molecule type" value="Genomic_DNA"/>
</dbReference>
<dbReference type="InterPro" id="IPR036875">
    <property type="entry name" value="Znf_CCHC_sf"/>
</dbReference>
<dbReference type="Proteomes" id="UP001497516">
    <property type="component" value="Chromosome 2"/>
</dbReference>
<gene>
    <name evidence="4" type="ORF">LTRI10_LOCUS12025</name>
</gene>
<dbReference type="SUPFAM" id="SSF57756">
    <property type="entry name" value="Retrovirus zinc finger-like domains"/>
    <property type="match status" value="1"/>
</dbReference>
<evidence type="ECO:0000256" key="1">
    <source>
        <dbReference type="PROSITE-ProRule" id="PRU00047"/>
    </source>
</evidence>
<keyword evidence="1" id="KW-0863">Zinc-finger</keyword>
<keyword evidence="1" id="KW-0479">Metal-binding</keyword>
<dbReference type="InterPro" id="IPR054722">
    <property type="entry name" value="PolX-like_BBD"/>
</dbReference>
<dbReference type="Pfam" id="PF22936">
    <property type="entry name" value="Pol_BBD"/>
    <property type="match status" value="1"/>
</dbReference>
<evidence type="ECO:0000259" key="3">
    <source>
        <dbReference type="PROSITE" id="PS50158"/>
    </source>
</evidence>
<dbReference type="PANTHER" id="PTHR34222">
    <property type="entry name" value="GAG_PRE-INTEGRS DOMAIN-CONTAINING PROTEIN"/>
    <property type="match status" value="1"/>
</dbReference>
<evidence type="ECO:0000313" key="4">
    <source>
        <dbReference type="EMBL" id="CAL1369387.1"/>
    </source>
</evidence>
<feature type="compositionally biased region" description="Polar residues" evidence="2">
    <location>
        <begin position="212"/>
        <end position="223"/>
    </location>
</feature>
<organism evidence="4 5">
    <name type="scientific">Linum trigynum</name>
    <dbReference type="NCBI Taxonomy" id="586398"/>
    <lineage>
        <taxon>Eukaryota</taxon>
        <taxon>Viridiplantae</taxon>
        <taxon>Streptophyta</taxon>
        <taxon>Embryophyta</taxon>
        <taxon>Tracheophyta</taxon>
        <taxon>Spermatophyta</taxon>
        <taxon>Magnoliopsida</taxon>
        <taxon>eudicotyledons</taxon>
        <taxon>Gunneridae</taxon>
        <taxon>Pentapetalae</taxon>
        <taxon>rosids</taxon>
        <taxon>fabids</taxon>
        <taxon>Malpighiales</taxon>
        <taxon>Linaceae</taxon>
        <taxon>Linum</taxon>
    </lineage>
</organism>
<keyword evidence="5" id="KW-1185">Reference proteome</keyword>
<feature type="region of interest" description="Disordered" evidence="2">
    <location>
        <begin position="187"/>
        <end position="226"/>
    </location>
</feature>
<dbReference type="PROSITE" id="PS50158">
    <property type="entry name" value="ZF_CCHC"/>
    <property type="match status" value="1"/>
</dbReference>
<dbReference type="Gene3D" id="4.10.60.10">
    <property type="entry name" value="Zinc finger, CCHC-type"/>
    <property type="match status" value="1"/>
</dbReference>
<dbReference type="Pfam" id="PF00098">
    <property type="entry name" value="zf-CCHC"/>
    <property type="match status" value="1"/>
</dbReference>